<proteinExistence type="predicted"/>
<evidence type="ECO:0000256" key="2">
    <source>
        <dbReference type="SAM" id="SignalP"/>
    </source>
</evidence>
<feature type="chain" id="PRO_5047418501" evidence="2">
    <location>
        <begin position="39"/>
        <end position="218"/>
    </location>
</feature>
<sequence length="218" mass="22950">MSPMTFHAPRVKAALTFASAGLLSTTLIQVTAAPPASADGPPTAEGCTLWLRYADMPVIPHSAFSDLATLCLIQAERAKAGKAPIPRPQELLHPNPLGVAAERQVEAAVNQKWWTPSNPDWHTNPVSKSTPESRAKDAGYCPGGSPQIAEIVYNGWNGGGTPRAAVKWWMGSPTHHDIILGIGHSWNNFAAATNPDVADPAGKDGSGKGAFVVVFGQC</sequence>
<feature type="signal peptide" evidence="2">
    <location>
        <begin position="1"/>
        <end position="38"/>
    </location>
</feature>
<gene>
    <name evidence="3" type="ORF">ABT317_01055</name>
</gene>
<comment type="caution">
    <text evidence="3">The sequence shown here is derived from an EMBL/GenBank/DDBJ whole genome shotgun (WGS) entry which is preliminary data.</text>
</comment>
<feature type="region of interest" description="Disordered" evidence="1">
    <location>
        <begin position="114"/>
        <end position="139"/>
    </location>
</feature>
<accession>A0ABV1VUR9</accession>
<protein>
    <submittedName>
        <fullName evidence="3">CAP domain-containing protein</fullName>
    </submittedName>
</protein>
<dbReference type="EMBL" id="JBEPCU010000006">
    <property type="protein sequence ID" value="MER6975683.1"/>
    <property type="molecule type" value="Genomic_DNA"/>
</dbReference>
<organism evidence="3 4">
    <name type="scientific">Streptomyces carpinensis</name>
    <dbReference type="NCBI Taxonomy" id="66369"/>
    <lineage>
        <taxon>Bacteria</taxon>
        <taxon>Bacillati</taxon>
        <taxon>Actinomycetota</taxon>
        <taxon>Actinomycetes</taxon>
        <taxon>Kitasatosporales</taxon>
        <taxon>Streptomycetaceae</taxon>
        <taxon>Streptomyces</taxon>
    </lineage>
</organism>
<dbReference type="RefSeq" id="WP_143668190.1">
    <property type="nucleotide sequence ID" value="NZ_MUBM01000319.1"/>
</dbReference>
<keyword evidence="4" id="KW-1185">Reference proteome</keyword>
<feature type="compositionally biased region" description="Polar residues" evidence="1">
    <location>
        <begin position="114"/>
        <end position="130"/>
    </location>
</feature>
<dbReference type="Gene3D" id="3.40.33.10">
    <property type="entry name" value="CAP"/>
    <property type="match status" value="1"/>
</dbReference>
<evidence type="ECO:0000313" key="4">
    <source>
        <dbReference type="Proteomes" id="UP001458415"/>
    </source>
</evidence>
<keyword evidence="2" id="KW-0732">Signal</keyword>
<dbReference type="Proteomes" id="UP001458415">
    <property type="component" value="Unassembled WGS sequence"/>
</dbReference>
<reference evidence="3 4" key="1">
    <citation type="submission" date="2024-06" db="EMBL/GenBank/DDBJ databases">
        <title>The Natural Products Discovery Center: Release of the First 8490 Sequenced Strains for Exploring Actinobacteria Biosynthetic Diversity.</title>
        <authorList>
            <person name="Kalkreuter E."/>
            <person name="Kautsar S.A."/>
            <person name="Yang D."/>
            <person name="Bader C.D."/>
            <person name="Teijaro C.N."/>
            <person name="Fluegel L."/>
            <person name="Davis C.M."/>
            <person name="Simpson J.R."/>
            <person name="Lauterbach L."/>
            <person name="Steele A.D."/>
            <person name="Gui C."/>
            <person name="Meng S."/>
            <person name="Li G."/>
            <person name="Viehrig K."/>
            <person name="Ye F."/>
            <person name="Su P."/>
            <person name="Kiefer A.F."/>
            <person name="Nichols A."/>
            <person name="Cepeda A.J."/>
            <person name="Yan W."/>
            <person name="Fan B."/>
            <person name="Jiang Y."/>
            <person name="Adhikari A."/>
            <person name="Zheng C.-J."/>
            <person name="Schuster L."/>
            <person name="Cowan T.M."/>
            <person name="Smanski M.J."/>
            <person name="Chevrette M.G."/>
            <person name="De Carvalho L.P.S."/>
            <person name="Shen B."/>
        </authorList>
    </citation>
    <scope>NUCLEOTIDE SEQUENCE [LARGE SCALE GENOMIC DNA]</scope>
    <source>
        <strain evidence="3 4">NPDC000634</strain>
    </source>
</reference>
<evidence type="ECO:0000313" key="3">
    <source>
        <dbReference type="EMBL" id="MER6975683.1"/>
    </source>
</evidence>
<dbReference type="InterPro" id="IPR035940">
    <property type="entry name" value="CAP_sf"/>
</dbReference>
<name>A0ABV1VUR9_9ACTN</name>
<evidence type="ECO:0000256" key="1">
    <source>
        <dbReference type="SAM" id="MobiDB-lite"/>
    </source>
</evidence>